<evidence type="ECO:0000313" key="1">
    <source>
        <dbReference type="EMBL" id="MBC3767188.1"/>
    </source>
</evidence>
<dbReference type="InterPro" id="IPR007801">
    <property type="entry name" value="MbnB/TglH/ChrH"/>
</dbReference>
<accession>A0A8J6IXU8</accession>
<dbReference type="PANTHER" id="PTHR42194">
    <property type="entry name" value="UPF0276 PROTEIN HI_1600"/>
    <property type="match status" value="1"/>
</dbReference>
<dbReference type="EMBL" id="JACNEP010000014">
    <property type="protein sequence ID" value="MBC3767188.1"/>
    <property type="molecule type" value="Genomic_DNA"/>
</dbReference>
<name>A0A8J6IXU8_9ALTE</name>
<sequence>MQAFEKYHANNSFAPLVGVGLRHPHFSDALASVAPVDFVEVHSENYFAEGGATLAVLREIAQKYPVSLHSTALGLGSAGTIPAHYMQKLKSLVNQIKPVLVSDHACFSWGSWQQQSVHAGDLLPISFTEESLKTLANNVDQVQQFLGRQLLIENLSAYIQFDYNSMSETEFLVRLTELSGCGLLLDLNNILVNAHNQLANDPMHYATQWINQIPSHVVGEIHLAGFSTVTFGELAIDDHSQPVSSNGWQLYFCALKRFGAVPTLIEWDNQLPDWDVLIDEVKKARIVADRVMPQRIAAL</sequence>
<dbReference type="Proteomes" id="UP000601768">
    <property type="component" value="Unassembled WGS sequence"/>
</dbReference>
<organism evidence="1 2">
    <name type="scientific">Neptunicella marina</name>
    <dbReference type="NCBI Taxonomy" id="2125989"/>
    <lineage>
        <taxon>Bacteria</taxon>
        <taxon>Pseudomonadati</taxon>
        <taxon>Pseudomonadota</taxon>
        <taxon>Gammaproteobacteria</taxon>
        <taxon>Alteromonadales</taxon>
        <taxon>Alteromonadaceae</taxon>
        <taxon>Neptunicella</taxon>
    </lineage>
</organism>
<comment type="caution">
    <text evidence="1">The sequence shown here is derived from an EMBL/GenBank/DDBJ whole genome shotgun (WGS) entry which is preliminary data.</text>
</comment>
<protein>
    <submittedName>
        <fullName evidence="1">DUF692 domain-containing protein</fullName>
    </submittedName>
</protein>
<reference evidence="1" key="2">
    <citation type="submission" date="2020-08" db="EMBL/GenBank/DDBJ databases">
        <authorList>
            <person name="Lai Q."/>
        </authorList>
    </citation>
    <scope>NUCLEOTIDE SEQUENCE</scope>
    <source>
        <strain evidence="1">S27-2</strain>
    </source>
</reference>
<dbReference type="AlphaFoldDB" id="A0A8J6IXU8"/>
<evidence type="ECO:0000313" key="2">
    <source>
        <dbReference type="Proteomes" id="UP000601768"/>
    </source>
</evidence>
<reference evidence="1" key="1">
    <citation type="journal article" date="2018" name="Int. J. Syst. Evol. Microbiol.">
        <title>Neptunicella marina gen. nov., sp. nov., isolated from surface seawater.</title>
        <authorList>
            <person name="Liu X."/>
            <person name="Lai Q."/>
            <person name="Du Y."/>
            <person name="Zhang X."/>
            <person name="Liu Z."/>
            <person name="Sun F."/>
            <person name="Shao Z."/>
        </authorList>
    </citation>
    <scope>NUCLEOTIDE SEQUENCE</scope>
    <source>
        <strain evidence="1">S27-2</strain>
    </source>
</reference>
<gene>
    <name evidence="1" type="ORF">H8B19_15005</name>
</gene>
<keyword evidence="2" id="KW-1185">Reference proteome</keyword>
<dbReference type="RefSeq" id="WP_186507705.1">
    <property type="nucleotide sequence ID" value="NZ_JACNEP010000014.1"/>
</dbReference>
<dbReference type="Gene3D" id="3.20.20.150">
    <property type="entry name" value="Divalent-metal-dependent TIM barrel enzymes"/>
    <property type="match status" value="1"/>
</dbReference>
<dbReference type="NCBIfam" id="NF003818">
    <property type="entry name" value="PRK05409.1"/>
    <property type="match status" value="1"/>
</dbReference>
<dbReference type="PANTHER" id="PTHR42194:SF1">
    <property type="entry name" value="UPF0276 PROTEIN HI_1600"/>
    <property type="match status" value="1"/>
</dbReference>
<proteinExistence type="predicted"/>
<dbReference type="Pfam" id="PF05114">
    <property type="entry name" value="MbnB_TglH_ChrH"/>
    <property type="match status" value="1"/>
</dbReference>